<dbReference type="EMBL" id="OX596085">
    <property type="protein sequence ID" value="CAI9690739.1"/>
    <property type="molecule type" value="Genomic_DNA"/>
</dbReference>
<dbReference type="Proteomes" id="UP001162501">
    <property type="component" value="Chromosome 1"/>
</dbReference>
<evidence type="ECO:0000313" key="2">
    <source>
        <dbReference type="Proteomes" id="UP001162501"/>
    </source>
</evidence>
<sequence>MGAGREGWRRRALRGGPATASASASASASAAVPAPLSGAAVRDATRRRDLPRGGRRGQPRGGAGGGDPEPPGPGAHGSGECHRVEVEKPAAAVGSETRGAQPGTGGRRGCCSRASRAAHPGSLLALDLGAGPGRGRGGLGRRGISNGAEPAGRGEIGGRGPPGSKGKG</sequence>
<organism evidence="1 2">
    <name type="scientific">Rangifer tarandus platyrhynchus</name>
    <name type="common">Svalbard reindeer</name>
    <dbReference type="NCBI Taxonomy" id="3082113"/>
    <lineage>
        <taxon>Eukaryota</taxon>
        <taxon>Metazoa</taxon>
        <taxon>Chordata</taxon>
        <taxon>Craniata</taxon>
        <taxon>Vertebrata</taxon>
        <taxon>Euteleostomi</taxon>
        <taxon>Mammalia</taxon>
        <taxon>Eutheria</taxon>
        <taxon>Laurasiatheria</taxon>
        <taxon>Artiodactyla</taxon>
        <taxon>Ruminantia</taxon>
        <taxon>Pecora</taxon>
        <taxon>Cervidae</taxon>
        <taxon>Odocoileinae</taxon>
        <taxon>Rangifer</taxon>
    </lineage>
</organism>
<name>A0ACB0DR40_RANTA</name>
<evidence type="ECO:0000313" key="1">
    <source>
        <dbReference type="EMBL" id="CAI9690739.1"/>
    </source>
</evidence>
<protein>
    <submittedName>
        <fullName evidence="1">Uncharacterized protein</fullName>
    </submittedName>
</protein>
<reference evidence="1" key="1">
    <citation type="submission" date="2023-05" db="EMBL/GenBank/DDBJ databases">
        <authorList>
            <consortium name="ELIXIR-Norway"/>
        </authorList>
    </citation>
    <scope>NUCLEOTIDE SEQUENCE</scope>
</reference>
<gene>
    <name evidence="1" type="ORF">MRATA1EN3_LOCUS1952</name>
</gene>
<accession>A0ACB0DR40</accession>
<proteinExistence type="predicted"/>